<dbReference type="InterPro" id="IPR007701">
    <property type="entry name" value="Interferon-rel_develop_reg_N"/>
</dbReference>
<protein>
    <recommendedName>
        <fullName evidence="2">Interferon-related developmental regulator N-terminal domain-containing protein</fullName>
    </recommendedName>
</protein>
<gene>
    <name evidence="3" type="ORF">P43SY_001680</name>
</gene>
<dbReference type="Pfam" id="PF05004">
    <property type="entry name" value="IFRD"/>
    <property type="match status" value="1"/>
</dbReference>
<dbReference type="AlphaFoldDB" id="A0AAD5MAA6"/>
<feature type="compositionally biased region" description="Basic residues" evidence="1">
    <location>
        <begin position="129"/>
        <end position="141"/>
    </location>
</feature>
<dbReference type="PANTHER" id="PTHR12354">
    <property type="entry name" value="INTERFERON-RELATED DEVELOPMENTAL REGULATOR"/>
    <property type="match status" value="1"/>
</dbReference>
<organism evidence="3 4">
    <name type="scientific">Pythium insidiosum</name>
    <name type="common">Pythiosis disease agent</name>
    <dbReference type="NCBI Taxonomy" id="114742"/>
    <lineage>
        <taxon>Eukaryota</taxon>
        <taxon>Sar</taxon>
        <taxon>Stramenopiles</taxon>
        <taxon>Oomycota</taxon>
        <taxon>Peronosporomycetes</taxon>
        <taxon>Pythiales</taxon>
        <taxon>Pythiaceae</taxon>
        <taxon>Pythium</taxon>
    </lineage>
</organism>
<keyword evidence="4" id="KW-1185">Reference proteome</keyword>
<feature type="region of interest" description="Disordered" evidence="1">
    <location>
        <begin position="1"/>
        <end position="22"/>
    </location>
</feature>
<evidence type="ECO:0000256" key="1">
    <source>
        <dbReference type="SAM" id="MobiDB-lite"/>
    </source>
</evidence>
<sequence length="302" mass="33304">MTRHHARPPKGRQLSSHARRRLSEEGKRLLRRALSHDLEEGEEQRGGFGIGGYQKMGSEDLSVVSNFDDSSAGSDLESFQEWQAQDLSVVSNFDDSSAGSDLESFQEWQAQVAPVDQLAASNGGAGTGGKKKGKAQKHKGRAAADDAEGHDELEEAIEQLTEKRDTTKITALQKILSILCSTVLTDRIQSSKLELTSHALNTLKKRMKDSGSALQQDLNDRTEFGRFSSSNDPNTVPSATAHVHLYENPVLRDVFEVSDNENAKISMISTVRRRADHRAKAINKRNDISRKGAAQNAFLYED</sequence>
<dbReference type="InterPro" id="IPR039777">
    <property type="entry name" value="IFRD"/>
</dbReference>
<evidence type="ECO:0000313" key="3">
    <source>
        <dbReference type="EMBL" id="KAJ0400402.1"/>
    </source>
</evidence>
<dbReference type="Proteomes" id="UP001209570">
    <property type="component" value="Unassembled WGS sequence"/>
</dbReference>
<dbReference type="EMBL" id="JAKCXM010000155">
    <property type="protein sequence ID" value="KAJ0400402.1"/>
    <property type="molecule type" value="Genomic_DNA"/>
</dbReference>
<reference evidence="3" key="1">
    <citation type="submission" date="2021-12" db="EMBL/GenBank/DDBJ databases">
        <title>Prjna785345.</title>
        <authorList>
            <person name="Rujirawat T."/>
            <person name="Krajaejun T."/>
        </authorList>
    </citation>
    <scope>NUCLEOTIDE SEQUENCE</scope>
    <source>
        <strain evidence="3">Pi057C3</strain>
    </source>
</reference>
<dbReference type="PANTHER" id="PTHR12354:SF1">
    <property type="entry name" value="INTERFERON-RELATED DEVELOPMENTAL REGULATOR 1"/>
    <property type="match status" value="1"/>
</dbReference>
<name>A0AAD5MAA6_PYTIN</name>
<evidence type="ECO:0000259" key="2">
    <source>
        <dbReference type="Pfam" id="PF05004"/>
    </source>
</evidence>
<feature type="domain" description="Interferon-related developmental regulator N-terminal" evidence="2">
    <location>
        <begin position="142"/>
        <end position="206"/>
    </location>
</feature>
<feature type="region of interest" description="Disordered" evidence="1">
    <location>
        <begin position="119"/>
        <end position="151"/>
    </location>
</feature>
<comment type="caution">
    <text evidence="3">The sequence shown here is derived from an EMBL/GenBank/DDBJ whole genome shotgun (WGS) entry which is preliminary data.</text>
</comment>
<accession>A0AAD5MAA6</accession>
<evidence type="ECO:0000313" key="4">
    <source>
        <dbReference type="Proteomes" id="UP001209570"/>
    </source>
</evidence>
<feature type="region of interest" description="Disordered" evidence="1">
    <location>
        <begin position="34"/>
        <end position="55"/>
    </location>
</feature>
<feature type="compositionally biased region" description="Basic residues" evidence="1">
    <location>
        <begin position="1"/>
        <end position="10"/>
    </location>
</feature>
<proteinExistence type="predicted"/>